<dbReference type="SUPFAM" id="SSF103088">
    <property type="entry name" value="OmpA-like"/>
    <property type="match status" value="1"/>
</dbReference>
<dbReference type="Gene3D" id="3.30.1330.60">
    <property type="entry name" value="OmpA-like domain"/>
    <property type="match status" value="1"/>
</dbReference>
<gene>
    <name evidence="6" type="ORF">SAMN06265371_105262</name>
</gene>
<reference evidence="6 7" key="1">
    <citation type="submission" date="2017-06" db="EMBL/GenBank/DDBJ databases">
        <authorList>
            <person name="Kim H.J."/>
            <person name="Triplett B.A."/>
        </authorList>
    </citation>
    <scope>NUCLEOTIDE SEQUENCE [LARGE SCALE GENOMIC DNA]</scope>
    <source>
        <strain evidence="6 7">DSM 29150</strain>
    </source>
</reference>
<dbReference type="InterPro" id="IPR036737">
    <property type="entry name" value="OmpA-like_sf"/>
</dbReference>
<organism evidence="6 7">
    <name type="scientific">Lutibacter agarilyticus</name>
    <dbReference type="NCBI Taxonomy" id="1109740"/>
    <lineage>
        <taxon>Bacteria</taxon>
        <taxon>Pseudomonadati</taxon>
        <taxon>Bacteroidota</taxon>
        <taxon>Flavobacteriia</taxon>
        <taxon>Flavobacteriales</taxon>
        <taxon>Flavobacteriaceae</taxon>
        <taxon>Lutibacter</taxon>
    </lineage>
</organism>
<dbReference type="PRINTS" id="PR01021">
    <property type="entry name" value="OMPADOMAIN"/>
</dbReference>
<dbReference type="PROSITE" id="PS51123">
    <property type="entry name" value="OMPA_2"/>
    <property type="match status" value="1"/>
</dbReference>
<evidence type="ECO:0000256" key="3">
    <source>
        <dbReference type="ARBA" id="ARBA00023237"/>
    </source>
</evidence>
<name>A0A238XGX3_9FLAO</name>
<sequence>MKFTTKIGCLIIIALFFYGNKLVAQGYELVTITGVISGNETNNALFKAYSKTIPSLAYIKAQRIDGPQNGLFTQSDDNIRYTSISKAKGIPANLSRIRFTFLQADKITPIEPANFRFGINDIDGPNNEALATNCNENLRFLGTANPTNLIVVNMPPTIIAVGAIEESEGPTSRVMFEFDNVSVIELDNYANDGYLKDFDMNDDYHITKPVLVRCKGYSSSIYTELDTINSKEEPSEFKSERNLLMVNTPPIYFDKDKFEIKKAAEEALNKVLHLLNKYPNLIIEIGSHTDSRASDTYNLELSDNRAKATIGWFVSKGIKPSRVFGKGYGETQLVNKCSNGVECKDSEHQLNRRTEFVIVNPEVLKH</sequence>
<evidence type="ECO:0000256" key="1">
    <source>
        <dbReference type="ARBA" id="ARBA00004442"/>
    </source>
</evidence>
<dbReference type="Proteomes" id="UP000198384">
    <property type="component" value="Unassembled WGS sequence"/>
</dbReference>
<dbReference type="CDD" id="cd07185">
    <property type="entry name" value="OmpA_C-like"/>
    <property type="match status" value="1"/>
</dbReference>
<dbReference type="Pfam" id="PF00691">
    <property type="entry name" value="OmpA"/>
    <property type="match status" value="1"/>
</dbReference>
<dbReference type="EMBL" id="FZNT01000005">
    <property type="protein sequence ID" value="SNR57169.1"/>
    <property type="molecule type" value="Genomic_DNA"/>
</dbReference>
<comment type="subcellular location">
    <subcellularLocation>
        <location evidence="1">Cell outer membrane</location>
    </subcellularLocation>
</comment>
<evidence type="ECO:0000313" key="7">
    <source>
        <dbReference type="Proteomes" id="UP000198384"/>
    </source>
</evidence>
<dbReference type="RefSeq" id="WP_089381750.1">
    <property type="nucleotide sequence ID" value="NZ_FZNT01000005.1"/>
</dbReference>
<feature type="domain" description="OmpA-like" evidence="5">
    <location>
        <begin position="240"/>
        <end position="362"/>
    </location>
</feature>
<dbReference type="GO" id="GO:0009279">
    <property type="term" value="C:cell outer membrane"/>
    <property type="evidence" value="ECO:0007669"/>
    <property type="project" value="UniProtKB-SubCell"/>
</dbReference>
<evidence type="ECO:0000313" key="6">
    <source>
        <dbReference type="EMBL" id="SNR57169.1"/>
    </source>
</evidence>
<keyword evidence="3" id="KW-0998">Cell outer membrane</keyword>
<proteinExistence type="predicted"/>
<dbReference type="PANTHER" id="PTHR30329">
    <property type="entry name" value="STATOR ELEMENT OF FLAGELLAR MOTOR COMPLEX"/>
    <property type="match status" value="1"/>
</dbReference>
<keyword evidence="2 4" id="KW-0472">Membrane</keyword>
<accession>A0A238XGX3</accession>
<dbReference type="OrthoDB" id="9782229at2"/>
<evidence type="ECO:0000259" key="5">
    <source>
        <dbReference type="PROSITE" id="PS51123"/>
    </source>
</evidence>
<dbReference type="InterPro" id="IPR006664">
    <property type="entry name" value="OMP_bac"/>
</dbReference>
<dbReference type="InterPro" id="IPR006665">
    <property type="entry name" value="OmpA-like"/>
</dbReference>
<dbReference type="PANTHER" id="PTHR30329:SF21">
    <property type="entry name" value="LIPOPROTEIN YIAD-RELATED"/>
    <property type="match status" value="1"/>
</dbReference>
<evidence type="ECO:0000256" key="4">
    <source>
        <dbReference type="PROSITE-ProRule" id="PRU00473"/>
    </source>
</evidence>
<evidence type="ECO:0000256" key="2">
    <source>
        <dbReference type="ARBA" id="ARBA00023136"/>
    </source>
</evidence>
<dbReference type="AlphaFoldDB" id="A0A238XGX3"/>
<keyword evidence="7" id="KW-1185">Reference proteome</keyword>
<protein>
    <submittedName>
        <fullName evidence="6">OmpA family protein</fullName>
    </submittedName>
</protein>
<dbReference type="InterPro" id="IPR050330">
    <property type="entry name" value="Bact_OuterMem_StrucFunc"/>
</dbReference>